<dbReference type="InterPro" id="IPR003738">
    <property type="entry name" value="SRAP"/>
</dbReference>
<dbReference type="SUPFAM" id="SSF143081">
    <property type="entry name" value="BB1717-like"/>
    <property type="match status" value="1"/>
</dbReference>
<evidence type="ECO:0000256" key="6">
    <source>
        <dbReference type="ARBA" id="ARBA00023125"/>
    </source>
</evidence>
<dbReference type="GO" id="GO:0008233">
    <property type="term" value="F:peptidase activity"/>
    <property type="evidence" value="ECO:0007669"/>
    <property type="project" value="UniProtKB-KW"/>
</dbReference>
<evidence type="ECO:0000256" key="4">
    <source>
        <dbReference type="ARBA" id="ARBA00022801"/>
    </source>
</evidence>
<dbReference type="EMBL" id="JACHGH010000020">
    <property type="protein sequence ID" value="MBB6455370.1"/>
    <property type="molecule type" value="Genomic_DNA"/>
</dbReference>
<proteinExistence type="inferred from homology"/>
<sequence>MCGRFTLLAEELEILEAFGIAHRIEDYEPRYNIAPGQNILAIVHDGEQNRAGYLKWGLVPSWAKDESIGYKMINARTETAAEKPSFKRLMERRRCLVVADSFYEWKKVDKQKQPLRISLKNRQLFAFAGLWDRWKKGDKEIVSCTILTKEPNDFMSGIHNRMPVILPKDQEMEWIKNEDYHPEERKEFLLSLPDDPFTAYEVSTYVNNAKNEGASCVAPLTME</sequence>
<accession>A0A841QAD2</accession>
<keyword evidence="4 8" id="KW-0378">Hydrolase</keyword>
<organism evidence="9 10">
    <name type="scientific">Salirhabdus euzebyi</name>
    <dbReference type="NCBI Taxonomy" id="394506"/>
    <lineage>
        <taxon>Bacteria</taxon>
        <taxon>Bacillati</taxon>
        <taxon>Bacillota</taxon>
        <taxon>Bacilli</taxon>
        <taxon>Bacillales</taxon>
        <taxon>Bacillaceae</taxon>
        <taxon>Salirhabdus</taxon>
    </lineage>
</organism>
<evidence type="ECO:0000256" key="7">
    <source>
        <dbReference type="ARBA" id="ARBA00023239"/>
    </source>
</evidence>
<dbReference type="EC" id="3.4.-.-" evidence="8"/>
<dbReference type="Gene3D" id="3.90.1680.10">
    <property type="entry name" value="SOS response associated peptidase-like"/>
    <property type="match status" value="1"/>
</dbReference>
<keyword evidence="6" id="KW-0238">DNA-binding</keyword>
<evidence type="ECO:0000313" key="10">
    <source>
        <dbReference type="Proteomes" id="UP000581688"/>
    </source>
</evidence>
<name>A0A841QAD2_9BACI</name>
<dbReference type="InterPro" id="IPR036590">
    <property type="entry name" value="SRAP-like"/>
</dbReference>
<evidence type="ECO:0000256" key="5">
    <source>
        <dbReference type="ARBA" id="ARBA00023124"/>
    </source>
</evidence>
<dbReference type="Pfam" id="PF02586">
    <property type="entry name" value="SRAP"/>
    <property type="match status" value="1"/>
</dbReference>
<evidence type="ECO:0000256" key="8">
    <source>
        <dbReference type="RuleBase" id="RU364100"/>
    </source>
</evidence>
<keyword evidence="5" id="KW-0190">Covalent protein-DNA linkage</keyword>
<keyword evidence="2 8" id="KW-0645">Protease</keyword>
<gene>
    <name evidence="9" type="ORF">HNQ94_003870</name>
</gene>
<protein>
    <recommendedName>
        <fullName evidence="8">Abasic site processing protein</fullName>
        <ecNumber evidence="8">3.4.-.-</ecNumber>
    </recommendedName>
</protein>
<dbReference type="RefSeq" id="WP_174497927.1">
    <property type="nucleotide sequence ID" value="NZ_CADDWK010000023.1"/>
</dbReference>
<keyword evidence="10" id="KW-1185">Reference proteome</keyword>
<keyword evidence="7" id="KW-0456">Lyase</keyword>
<dbReference type="PANTHER" id="PTHR13604">
    <property type="entry name" value="DC12-RELATED"/>
    <property type="match status" value="1"/>
</dbReference>
<comment type="similarity">
    <text evidence="1 8">Belongs to the SOS response-associated peptidase family.</text>
</comment>
<dbReference type="AlphaFoldDB" id="A0A841QAD2"/>
<evidence type="ECO:0000313" key="9">
    <source>
        <dbReference type="EMBL" id="MBB6455370.1"/>
    </source>
</evidence>
<dbReference type="GO" id="GO:0106300">
    <property type="term" value="P:protein-DNA covalent cross-linking repair"/>
    <property type="evidence" value="ECO:0007669"/>
    <property type="project" value="InterPro"/>
</dbReference>
<dbReference type="GO" id="GO:0003697">
    <property type="term" value="F:single-stranded DNA binding"/>
    <property type="evidence" value="ECO:0007669"/>
    <property type="project" value="InterPro"/>
</dbReference>
<evidence type="ECO:0000256" key="3">
    <source>
        <dbReference type="ARBA" id="ARBA00022763"/>
    </source>
</evidence>
<dbReference type="Proteomes" id="UP000581688">
    <property type="component" value="Unassembled WGS sequence"/>
</dbReference>
<evidence type="ECO:0000256" key="1">
    <source>
        <dbReference type="ARBA" id="ARBA00008136"/>
    </source>
</evidence>
<dbReference type="GO" id="GO:0016829">
    <property type="term" value="F:lyase activity"/>
    <property type="evidence" value="ECO:0007669"/>
    <property type="project" value="UniProtKB-KW"/>
</dbReference>
<keyword evidence="3" id="KW-0227">DNA damage</keyword>
<dbReference type="PANTHER" id="PTHR13604:SF0">
    <property type="entry name" value="ABASIC SITE PROCESSING PROTEIN HMCES"/>
    <property type="match status" value="1"/>
</dbReference>
<comment type="caution">
    <text evidence="9">The sequence shown here is derived from an EMBL/GenBank/DDBJ whole genome shotgun (WGS) entry which is preliminary data.</text>
</comment>
<reference evidence="9 10" key="1">
    <citation type="submission" date="2020-08" db="EMBL/GenBank/DDBJ databases">
        <title>Genomic Encyclopedia of Type Strains, Phase IV (KMG-IV): sequencing the most valuable type-strain genomes for metagenomic binning, comparative biology and taxonomic classification.</title>
        <authorList>
            <person name="Goeker M."/>
        </authorList>
    </citation>
    <scope>NUCLEOTIDE SEQUENCE [LARGE SCALE GENOMIC DNA]</scope>
    <source>
        <strain evidence="9 10">DSM 19612</strain>
    </source>
</reference>
<evidence type="ECO:0000256" key="2">
    <source>
        <dbReference type="ARBA" id="ARBA00022670"/>
    </source>
</evidence>
<dbReference type="GO" id="GO:0006508">
    <property type="term" value="P:proteolysis"/>
    <property type="evidence" value="ECO:0007669"/>
    <property type="project" value="UniProtKB-KW"/>
</dbReference>